<organism evidence="1 2">
    <name type="scientific">Heterorhabditis bacteriophora</name>
    <name type="common">Entomopathogenic nematode worm</name>
    <dbReference type="NCBI Taxonomy" id="37862"/>
    <lineage>
        <taxon>Eukaryota</taxon>
        <taxon>Metazoa</taxon>
        <taxon>Ecdysozoa</taxon>
        <taxon>Nematoda</taxon>
        <taxon>Chromadorea</taxon>
        <taxon>Rhabditida</taxon>
        <taxon>Rhabditina</taxon>
        <taxon>Rhabditomorpha</taxon>
        <taxon>Strongyloidea</taxon>
        <taxon>Heterorhabditidae</taxon>
        <taxon>Heterorhabditis</taxon>
    </lineage>
</organism>
<name>A0A1I7WAX6_HETBA</name>
<sequence length="68" mass="7801">MISPKIARIFKKEHTIIFEDCGIGMDRRDLINCLGTIARSGSKEFIENVSLFELDFGNFNSYNRVCIL</sequence>
<evidence type="ECO:0000313" key="1">
    <source>
        <dbReference type="Proteomes" id="UP000095283"/>
    </source>
</evidence>
<dbReference type="PRINTS" id="PR00775">
    <property type="entry name" value="HEATSHOCK90"/>
</dbReference>
<dbReference type="WBParaSite" id="Hba_01819">
    <property type="protein sequence ID" value="Hba_01819"/>
    <property type="gene ID" value="Hba_01819"/>
</dbReference>
<evidence type="ECO:0000313" key="2">
    <source>
        <dbReference type="WBParaSite" id="Hba_01819"/>
    </source>
</evidence>
<protein>
    <submittedName>
        <fullName evidence="2">Transposase</fullName>
    </submittedName>
</protein>
<dbReference type="InterPro" id="IPR020575">
    <property type="entry name" value="Hsp90_N"/>
</dbReference>
<dbReference type="SUPFAM" id="SSF55874">
    <property type="entry name" value="ATPase domain of HSP90 chaperone/DNA topoisomerase II/histidine kinase"/>
    <property type="match status" value="1"/>
</dbReference>
<reference evidence="2" key="1">
    <citation type="submission" date="2016-11" db="UniProtKB">
        <authorList>
            <consortium name="WormBaseParasite"/>
        </authorList>
    </citation>
    <scope>IDENTIFICATION</scope>
</reference>
<dbReference type="Gene3D" id="3.30.565.10">
    <property type="entry name" value="Histidine kinase-like ATPase, C-terminal domain"/>
    <property type="match status" value="1"/>
</dbReference>
<dbReference type="AlphaFoldDB" id="A0A1I7WAX6"/>
<accession>A0A1I7WAX6</accession>
<keyword evidence="1" id="KW-1185">Reference proteome</keyword>
<dbReference type="InterPro" id="IPR036890">
    <property type="entry name" value="HATPase_C_sf"/>
</dbReference>
<proteinExistence type="predicted"/>
<dbReference type="Proteomes" id="UP000095283">
    <property type="component" value="Unplaced"/>
</dbReference>